<evidence type="ECO:0000256" key="4">
    <source>
        <dbReference type="ARBA" id="ARBA00022801"/>
    </source>
</evidence>
<keyword evidence="3" id="KW-0227">DNA damage</keyword>
<keyword evidence="2" id="KW-0547">Nucleotide-binding</keyword>
<dbReference type="OrthoDB" id="9762834at2"/>
<keyword evidence="7" id="KW-0067">ATP-binding</keyword>
<dbReference type="STRING" id="583355.Caka_0195"/>
<keyword evidence="4 11" id="KW-0378">Hydrolase</keyword>
<feature type="domain" description="RecC C-terminal" evidence="10">
    <location>
        <begin position="824"/>
        <end position="1053"/>
    </location>
</feature>
<protein>
    <submittedName>
        <fullName evidence="11">Exodeoxyribonuclease V</fullName>
        <ecNumber evidence="11">3.1.11.5</ecNumber>
    </submittedName>
</protein>
<dbReference type="GO" id="GO:0008854">
    <property type="term" value="F:exodeoxyribonuclease V activity"/>
    <property type="evidence" value="ECO:0007669"/>
    <property type="project" value="UniProtKB-EC"/>
</dbReference>
<keyword evidence="12" id="KW-1185">Reference proteome</keyword>
<dbReference type="eggNOG" id="COG1330">
    <property type="taxonomic scope" value="Bacteria"/>
</dbReference>
<dbReference type="SUPFAM" id="SSF52540">
    <property type="entry name" value="P-loop containing nucleoside triphosphate hydrolases"/>
    <property type="match status" value="2"/>
</dbReference>
<dbReference type="InterPro" id="IPR027417">
    <property type="entry name" value="P-loop_NTPase"/>
</dbReference>
<dbReference type="GO" id="GO:0003677">
    <property type="term" value="F:DNA binding"/>
    <property type="evidence" value="ECO:0007669"/>
    <property type="project" value="UniProtKB-KW"/>
</dbReference>
<evidence type="ECO:0000256" key="5">
    <source>
        <dbReference type="ARBA" id="ARBA00022806"/>
    </source>
</evidence>
<dbReference type="InterPro" id="IPR006697">
    <property type="entry name" value="RecC"/>
</dbReference>
<dbReference type="InterPro" id="IPR013986">
    <property type="entry name" value="DExx_box_DNA_helicase_dom_sf"/>
</dbReference>
<dbReference type="GO" id="GO:0009338">
    <property type="term" value="C:exodeoxyribonuclease V complex"/>
    <property type="evidence" value="ECO:0007669"/>
    <property type="project" value="InterPro"/>
</dbReference>
<dbReference type="GO" id="GO:0006281">
    <property type="term" value="P:DNA repair"/>
    <property type="evidence" value="ECO:0007669"/>
    <property type="project" value="UniProtKB-KW"/>
</dbReference>
<evidence type="ECO:0000256" key="7">
    <source>
        <dbReference type="ARBA" id="ARBA00022840"/>
    </source>
</evidence>
<keyword evidence="8" id="KW-0238">DNA-binding</keyword>
<dbReference type="Pfam" id="PF17946">
    <property type="entry name" value="RecC_C"/>
    <property type="match status" value="1"/>
</dbReference>
<keyword evidence="6" id="KW-0269">Exonuclease</keyword>
<dbReference type="RefSeq" id="WP_013041948.1">
    <property type="nucleotide sequence ID" value="NC_014008.1"/>
</dbReference>
<accession>D5ELP7</accession>
<reference evidence="11 12" key="1">
    <citation type="journal article" date="2010" name="Stand. Genomic Sci.">
        <title>Complete genome sequence of Coraliomargarita akajimensis type strain (04OKA010-24).</title>
        <authorList>
            <person name="Mavromatis K."/>
            <person name="Abt B."/>
            <person name="Brambilla E."/>
            <person name="Lapidus A."/>
            <person name="Copeland A."/>
            <person name="Deshpande S."/>
            <person name="Nolan M."/>
            <person name="Lucas S."/>
            <person name="Tice H."/>
            <person name="Cheng J.F."/>
            <person name="Han C."/>
            <person name="Detter J.C."/>
            <person name="Woyke T."/>
            <person name="Goodwin L."/>
            <person name="Pitluck S."/>
            <person name="Held B."/>
            <person name="Brettin T."/>
            <person name="Tapia R."/>
            <person name="Ivanova N."/>
            <person name="Mikhailova N."/>
            <person name="Pati A."/>
            <person name="Liolios K."/>
            <person name="Chen A."/>
            <person name="Palaniappan K."/>
            <person name="Land M."/>
            <person name="Hauser L."/>
            <person name="Chang Y.J."/>
            <person name="Jeffries C.D."/>
            <person name="Rohde M."/>
            <person name="Goker M."/>
            <person name="Bristow J."/>
            <person name="Eisen J.A."/>
            <person name="Markowitz V."/>
            <person name="Hugenholtz P."/>
            <person name="Klenk H.P."/>
            <person name="Kyrpides N.C."/>
        </authorList>
    </citation>
    <scope>NUCLEOTIDE SEQUENCE [LARGE SCALE GENOMIC DNA]</scope>
    <source>
        <strain evidence="12">DSM 45221 / IAM 15411 / JCM 23193 / KCTC 12865</strain>
    </source>
</reference>
<dbReference type="GO" id="GO:0005524">
    <property type="term" value="F:ATP binding"/>
    <property type="evidence" value="ECO:0007669"/>
    <property type="project" value="UniProtKB-KW"/>
</dbReference>
<dbReference type="GO" id="GO:0006310">
    <property type="term" value="P:DNA recombination"/>
    <property type="evidence" value="ECO:0007669"/>
    <property type="project" value="TreeGrafter"/>
</dbReference>
<dbReference type="InterPro" id="IPR041500">
    <property type="entry name" value="RecC_C"/>
</dbReference>
<sequence length="1136" mass="128889">MPLHLVESTHQEQLAETLVRNLASSERVTDRLEATAVIVQNAGLGRWLRLWHAKRCGISAAVTMPFAQSFIAKELERLGLFDRWQELSPTLLRWQIFDLLQSREFEHWSDAGPLSAYLGLEHRAVERRCWALAGRLANLFDRYAVHRPEWIEAWVASEQGDVSLPHWNWQAQLFRSVLERLGLSSADLSRRLIGRAVQAYLVADEPGQSRDDSAVHVFGIGSFPPAFLRFFQRLSVSREVYLYHLVPSEAYLGELPKNYRATLLTELEGGELGADADQWLQNSLLIANGQAAARFQSLLLSMDLPTGELPVVEELAARSDLQHLQNAVRLNEPYCEFNADGSLSLHQCHSRIREVQVLQQQLLAQFEADPDLRPEDILVLVPEISDYTDAIQSVFGMGTRVHAGRDPIKLPYCIADQKNSGDESCWRFFTALLRLMKGRQLFSEVIALLDFDPVCRRLGLDRELLKELASLLQSVGVRWGINQASRVSKGLPEYEAYSWEHGLQRLYDGLIYGEWSPKDCASGLNSAHLQESIGSLTQFLRPVFDLAQRDSEQHSFKDWAELLLSVLRQTLGEGHESGEWMRLLAVEIGELQLHASDVTIRFDTFCTMLEEGDLSTAGPSGLLRRGITFCRLQPARHIPAKVVCILGLDEGSYPRQERGLEFDLIDLQRRHAKALAKTSLRYQEIHYLGDVHIRDADRQLFLDCILNARQRLYLSYVGQSDQNNEDLPPSLLLNELKQFLERVPDPADEKQVAERRLGLARACVRHPLQDWSIHNFEHPTMQLGEPPVPVHFNSQYARIDRQSVSVARFLEPVAVALPEHEHADQLTGEQLLRFLKDPADYYLKQQLHVNLEQLSWLETHEDQEALELDALGHWELRARVFDAWCLAKQQGHVSERFMDELKRRWQLDLTLPLGHGGESVWNRQVLPVLNFLNTLLGDAELRRGRLSLELAAVRFQNTYWETSRGERLVFVHGGLDQAKNLLHAFIQHIGAEHGSLIVNLKECRCESWPSFSECADGLDNSGVEWLSTVVSLWQKGLKAPLAFSLEIGKAYVADSTPANDQVASELLTTAYQKNWIKHTGYGQDCSPAQCLCFDDDSPASPNAAPELREAFAANAECILRPVLDWLEQVNVQKGEQ</sequence>
<dbReference type="PANTHER" id="PTHR30591:SF1">
    <property type="entry name" value="RECBCD ENZYME SUBUNIT RECC"/>
    <property type="match status" value="1"/>
</dbReference>
<organism evidence="11 12">
    <name type="scientific">Coraliomargarita akajimensis (strain DSM 45221 / IAM 15411 / JCM 23193 / KCTC 12865 / 04OKA010-24)</name>
    <dbReference type="NCBI Taxonomy" id="583355"/>
    <lineage>
        <taxon>Bacteria</taxon>
        <taxon>Pseudomonadati</taxon>
        <taxon>Verrucomicrobiota</taxon>
        <taxon>Opitutia</taxon>
        <taxon>Puniceicoccales</taxon>
        <taxon>Coraliomargaritaceae</taxon>
        <taxon>Coraliomargarita</taxon>
    </lineage>
</organism>
<evidence type="ECO:0000313" key="12">
    <source>
        <dbReference type="Proteomes" id="UP000000925"/>
    </source>
</evidence>
<gene>
    <name evidence="11" type="ordered locus">Caka_0195</name>
</gene>
<dbReference type="Pfam" id="PF04257">
    <property type="entry name" value="Exonuc_V_gamma"/>
    <property type="match status" value="1"/>
</dbReference>
<dbReference type="EMBL" id="CP001998">
    <property type="protein sequence ID" value="ADE53222.1"/>
    <property type="molecule type" value="Genomic_DNA"/>
</dbReference>
<evidence type="ECO:0000256" key="8">
    <source>
        <dbReference type="ARBA" id="ARBA00023125"/>
    </source>
</evidence>
<dbReference type="HAMAP" id="MF_01486">
    <property type="entry name" value="RecC"/>
    <property type="match status" value="1"/>
</dbReference>
<proteinExistence type="inferred from homology"/>
<keyword evidence="1" id="KW-0540">Nuclease</keyword>
<dbReference type="KEGG" id="caa:Caka_0195"/>
<keyword evidence="9" id="KW-0234">DNA repair</keyword>
<dbReference type="InterPro" id="IPR011335">
    <property type="entry name" value="Restrct_endonuc-II-like"/>
</dbReference>
<dbReference type="Gene3D" id="3.40.50.10930">
    <property type="match status" value="1"/>
</dbReference>
<dbReference type="PANTHER" id="PTHR30591">
    <property type="entry name" value="RECBCD ENZYME SUBUNIT RECC"/>
    <property type="match status" value="1"/>
</dbReference>
<dbReference type="Gene3D" id="3.40.50.300">
    <property type="entry name" value="P-loop containing nucleotide triphosphate hydrolases"/>
    <property type="match status" value="1"/>
</dbReference>
<dbReference type="Gene3D" id="1.10.10.160">
    <property type="match status" value="1"/>
</dbReference>
<dbReference type="SUPFAM" id="SSF52980">
    <property type="entry name" value="Restriction endonuclease-like"/>
    <property type="match status" value="1"/>
</dbReference>
<evidence type="ECO:0000256" key="2">
    <source>
        <dbReference type="ARBA" id="ARBA00022741"/>
    </source>
</evidence>
<dbReference type="Gene3D" id="1.10.486.10">
    <property type="entry name" value="PCRA, domain 4"/>
    <property type="match status" value="1"/>
</dbReference>
<dbReference type="EC" id="3.1.11.5" evidence="11"/>
<dbReference type="Proteomes" id="UP000000925">
    <property type="component" value="Chromosome"/>
</dbReference>
<evidence type="ECO:0000256" key="3">
    <source>
        <dbReference type="ARBA" id="ARBA00022763"/>
    </source>
</evidence>
<keyword evidence="5" id="KW-0347">Helicase</keyword>
<evidence type="ECO:0000259" key="10">
    <source>
        <dbReference type="Pfam" id="PF17946"/>
    </source>
</evidence>
<evidence type="ECO:0000313" key="11">
    <source>
        <dbReference type="EMBL" id="ADE53222.1"/>
    </source>
</evidence>
<evidence type="ECO:0000256" key="6">
    <source>
        <dbReference type="ARBA" id="ARBA00022839"/>
    </source>
</evidence>
<dbReference type="HOGENOM" id="CLU_007513_1_0_0"/>
<name>D5ELP7_CORAD</name>
<evidence type="ECO:0000256" key="1">
    <source>
        <dbReference type="ARBA" id="ARBA00022722"/>
    </source>
</evidence>
<dbReference type="GO" id="GO:0004386">
    <property type="term" value="F:helicase activity"/>
    <property type="evidence" value="ECO:0007669"/>
    <property type="project" value="UniProtKB-KW"/>
</dbReference>
<dbReference type="AlphaFoldDB" id="D5ELP7"/>
<dbReference type="PIRSF" id="PIRSF000980">
    <property type="entry name" value="RecC"/>
    <property type="match status" value="1"/>
</dbReference>
<evidence type="ECO:0000256" key="9">
    <source>
        <dbReference type="ARBA" id="ARBA00023204"/>
    </source>
</evidence>